<proteinExistence type="inferred from homology"/>
<comment type="subcellular location">
    <subcellularLocation>
        <location evidence="1 11">Cytoplasm</location>
    </subcellularLocation>
</comment>
<dbReference type="InterPro" id="IPR006194">
    <property type="entry name" value="Gly-tRNA-synth_heterodimer"/>
</dbReference>
<evidence type="ECO:0000256" key="10">
    <source>
        <dbReference type="HAMAP-Rule" id="MF_00254"/>
    </source>
</evidence>
<dbReference type="GO" id="GO:0004814">
    <property type="term" value="F:arginine-tRNA ligase activity"/>
    <property type="evidence" value="ECO:0007669"/>
    <property type="project" value="InterPro"/>
</dbReference>
<dbReference type="GO" id="GO:0006420">
    <property type="term" value="P:arginyl-tRNA aminoacylation"/>
    <property type="evidence" value="ECO:0007669"/>
    <property type="project" value="InterPro"/>
</dbReference>
<dbReference type="NCBIfam" id="NF006827">
    <property type="entry name" value="PRK09348.1"/>
    <property type="match status" value="1"/>
</dbReference>
<dbReference type="RefSeq" id="WP_088572408.1">
    <property type="nucleotide sequence ID" value="NZ_FYEK01000075.1"/>
</dbReference>
<evidence type="ECO:0000256" key="2">
    <source>
        <dbReference type="ARBA" id="ARBA00008226"/>
    </source>
</evidence>
<dbReference type="HAMAP" id="MF_00255">
    <property type="entry name" value="Gly_tRNA_synth_beta"/>
    <property type="match status" value="1"/>
</dbReference>
<dbReference type="Gene3D" id="1.20.58.180">
    <property type="entry name" value="Class II aaRS and biotin synthetases, domain 2"/>
    <property type="match status" value="1"/>
</dbReference>
<keyword evidence="7 11" id="KW-0648">Protein biosynthesis</keyword>
<evidence type="ECO:0000256" key="6">
    <source>
        <dbReference type="ARBA" id="ARBA00022840"/>
    </source>
</evidence>
<dbReference type="InParanoid" id="A0A212RRT9"/>
<comment type="catalytic activity">
    <reaction evidence="9 11">
        <text>tRNA(Gly) + glycine + ATP = glycyl-tRNA(Gly) + AMP + diphosphate</text>
        <dbReference type="Rhea" id="RHEA:16013"/>
        <dbReference type="Rhea" id="RHEA-COMP:9664"/>
        <dbReference type="Rhea" id="RHEA-COMP:9683"/>
        <dbReference type="ChEBI" id="CHEBI:30616"/>
        <dbReference type="ChEBI" id="CHEBI:33019"/>
        <dbReference type="ChEBI" id="CHEBI:57305"/>
        <dbReference type="ChEBI" id="CHEBI:78442"/>
        <dbReference type="ChEBI" id="CHEBI:78522"/>
        <dbReference type="ChEBI" id="CHEBI:456215"/>
        <dbReference type="EC" id="6.1.1.14"/>
    </reaction>
</comment>
<dbReference type="SUPFAM" id="SSF55681">
    <property type="entry name" value="Class II aaRS and biotin synthetases"/>
    <property type="match status" value="1"/>
</dbReference>
<dbReference type="NCBIfam" id="TIGR00388">
    <property type="entry name" value="glyQ"/>
    <property type="match status" value="1"/>
</dbReference>
<dbReference type="CDD" id="cd00733">
    <property type="entry name" value="GlyRS_alpha_core"/>
    <property type="match status" value="1"/>
</dbReference>
<comment type="subunit">
    <text evidence="11">Tetramer of two alpha and two beta subunits.</text>
</comment>
<dbReference type="Pfam" id="PF02091">
    <property type="entry name" value="tRNA-synt_2e"/>
    <property type="match status" value="1"/>
</dbReference>
<evidence type="ECO:0000256" key="3">
    <source>
        <dbReference type="ARBA" id="ARBA00022490"/>
    </source>
</evidence>
<evidence type="ECO:0000256" key="9">
    <source>
        <dbReference type="ARBA" id="ARBA00047937"/>
    </source>
</evidence>
<dbReference type="FunCoup" id="A0A212RRT9">
    <property type="interactions" value="335"/>
</dbReference>
<dbReference type="GO" id="GO:0005829">
    <property type="term" value="C:cytosol"/>
    <property type="evidence" value="ECO:0007669"/>
    <property type="project" value="TreeGrafter"/>
</dbReference>
<dbReference type="Pfam" id="PF05746">
    <property type="entry name" value="DALR_1"/>
    <property type="match status" value="1"/>
</dbReference>
<dbReference type="InterPro" id="IPR002310">
    <property type="entry name" value="Gly-tRNA_ligase_asu"/>
</dbReference>
<feature type="domain" description="DALR anticodon binding" evidence="12">
    <location>
        <begin position="891"/>
        <end position="1000"/>
    </location>
</feature>
<dbReference type="GO" id="GO:0004820">
    <property type="term" value="F:glycine-tRNA ligase activity"/>
    <property type="evidence" value="ECO:0007669"/>
    <property type="project" value="UniProtKB-UniRule"/>
</dbReference>
<dbReference type="InterPro" id="IPR045864">
    <property type="entry name" value="aa-tRNA-synth_II/BPL/LPL"/>
</dbReference>
<dbReference type="NCBIfam" id="TIGR00211">
    <property type="entry name" value="glyS"/>
    <property type="match status" value="1"/>
</dbReference>
<sequence>MAPRRPLSFQEIILRLQEFWAEQGCLIWQPYSEKVGAGTMNPATVLRVLGPEPWRVAYVEPSYRPADGRYAENPNRMQLHHQFQVILKPDPGNPQELYLESLRALGIDFRRHDVRFVEDNWESPALGAWGLGWEVWLDGMEITQFTYFQQAGGLPLDPVAVEITYGLERIALYLQGVPSVWDLDWDGTHTYGEILKTSEVEHCVYNFELADIERLRELFQHYEAEARACIARGLVIPAHDYVLRCSHTFNLLDARGAIGVTERARYFARMRELARQVATLYLQQRERLGYPFLWKAPAPPSPEPMPPLPTVEEAEDLLLEIGTEELPARDLEAALAQLAENAPAMFAEARLEYASMEVHGTPRRLVLYVRRLQPRTRAIETWVKGPPAHVAFDAEGHPTPAALGFARAQGVPVEALTVRELPEGRYVGVIRRAEGQPTPAVLTELLPRLITSLKFEMSMRWNRSGVAFSRPIRWLVALYGREVIPFEFAGVRSGRETRGPRPRGSPVLRLAQAADYFPTMRRARIVLPVAERQARIRKELERLAAEVGGTVPEDPELLAEVANLVETPTVLRGQFDPEALRLPAEVLITVMRKHQRYFPVLGPDGQLLPYFLAVRNGGRRGLEQVRQGNEAVLRARFADAAYFFDHDTRQHLETFLPRLATLTFEERLGSMLDKTRRLEALAPRIGEMLGLDAEEMRLLARAAHLCKADLATQMVIELTELQGVMGREYARRCGEPEGVATAIFEHYLPRFAGDALPQTRPGIALGLADRLDSLVGLFAVGLAPSGSADPYGLRRAAAGLIQILTAHGLRFSLSQGLAAAATVQPVPVTSEILEEVRAFLIGRQRAALQEAGYRYDVIEAILAARGDDPARTAESVASLQRAVERPDWPRLLAAYSRCVRILRKARSEGSEPAPAVDPARFESDAEQALWEAVQAAREQVGPESPVESLVAALERLAPFIDRFFEEVLVMHEAEALRRNRLALLQAIADLADGIADLSRLEGF</sequence>
<dbReference type="Gene3D" id="3.30.930.10">
    <property type="entry name" value="Bira Bifunctional Protein, Domain 2"/>
    <property type="match status" value="1"/>
</dbReference>
<dbReference type="EMBL" id="FYEK01000075">
    <property type="protein sequence ID" value="SNB75289.1"/>
    <property type="molecule type" value="Genomic_DNA"/>
</dbReference>
<dbReference type="SUPFAM" id="SSF109604">
    <property type="entry name" value="HD-domain/PDEase-like"/>
    <property type="match status" value="1"/>
</dbReference>
<dbReference type="InterPro" id="IPR009080">
    <property type="entry name" value="tRNAsynth_Ia_anticodon-bd"/>
</dbReference>
<dbReference type="GO" id="GO:0006426">
    <property type="term" value="P:glycyl-tRNA aminoacylation"/>
    <property type="evidence" value="ECO:0007669"/>
    <property type="project" value="UniProtKB-UniRule"/>
</dbReference>
<protein>
    <recommendedName>
        <fullName evidence="10 11">Multifunctional fusion protein</fullName>
    </recommendedName>
    <domain>
        <recommendedName>
            <fullName evidence="11">Glycine--tRNA ligase beta subunit</fullName>
            <ecNumber evidence="11">6.1.1.14</ecNumber>
        </recommendedName>
        <alternativeName>
            <fullName evidence="11">Glycyl-tRNA synthetase beta subunit</fullName>
            <shortName evidence="11">GlyRS</shortName>
        </alternativeName>
    </domain>
    <domain>
        <recommendedName>
            <fullName evidence="10">Glycine--tRNA ligase alpha subunit</fullName>
        </recommendedName>
        <alternativeName>
            <fullName evidence="10">Glycyl-tRNA synthetase alpha subunit</fullName>
        </alternativeName>
    </domain>
</protein>
<dbReference type="PRINTS" id="PR01044">
    <property type="entry name" value="TRNASYNTHGA"/>
</dbReference>
<keyword evidence="3 11" id="KW-0963">Cytoplasm</keyword>
<dbReference type="SMART" id="SM00836">
    <property type="entry name" value="DALR_1"/>
    <property type="match status" value="1"/>
</dbReference>
<keyword evidence="5 11" id="KW-0547">Nucleotide-binding</keyword>
<organism evidence="13 14">
    <name type="scientific">Thermoflexus hugenholtzii JAD2</name>
    <dbReference type="NCBI Taxonomy" id="877466"/>
    <lineage>
        <taxon>Bacteria</taxon>
        <taxon>Bacillati</taxon>
        <taxon>Chloroflexota</taxon>
        <taxon>Thermoflexia</taxon>
        <taxon>Thermoflexales</taxon>
        <taxon>Thermoflexaceae</taxon>
        <taxon>Thermoflexus</taxon>
    </lineage>
</organism>
<accession>A0A212RRT9</accession>
<evidence type="ECO:0000256" key="1">
    <source>
        <dbReference type="ARBA" id="ARBA00004496"/>
    </source>
</evidence>
<comment type="similarity">
    <text evidence="2 11">Belongs to the class-II aminoacyl-tRNA synthetase family.</text>
</comment>
<evidence type="ECO:0000256" key="8">
    <source>
        <dbReference type="ARBA" id="ARBA00023146"/>
    </source>
</evidence>
<name>A0A212RRT9_9CHLR</name>
<dbReference type="InterPro" id="IPR015944">
    <property type="entry name" value="Gly-tRNA-synth_bsu"/>
</dbReference>
<evidence type="ECO:0000313" key="14">
    <source>
        <dbReference type="Proteomes" id="UP000197025"/>
    </source>
</evidence>
<evidence type="ECO:0000256" key="5">
    <source>
        <dbReference type="ARBA" id="ARBA00022741"/>
    </source>
</evidence>
<gene>
    <name evidence="10" type="primary">glyQ</name>
    <name evidence="11" type="synonym">glyS</name>
    <name evidence="13" type="ORF">SAMN02746019_00018890</name>
</gene>
<dbReference type="EC" id="6.1.1.14" evidence="11"/>
<evidence type="ECO:0000313" key="13">
    <source>
        <dbReference type="EMBL" id="SNB75289.1"/>
    </source>
</evidence>
<keyword evidence="4 11" id="KW-0436">Ligase</keyword>
<evidence type="ECO:0000256" key="7">
    <source>
        <dbReference type="ARBA" id="ARBA00022917"/>
    </source>
</evidence>
<dbReference type="AlphaFoldDB" id="A0A212RRT9"/>
<dbReference type="Gene3D" id="1.10.730.10">
    <property type="entry name" value="Isoleucyl-tRNA Synthetase, Domain 1"/>
    <property type="match status" value="1"/>
</dbReference>
<evidence type="ECO:0000256" key="11">
    <source>
        <dbReference type="HAMAP-Rule" id="MF_00255"/>
    </source>
</evidence>
<keyword evidence="8 11" id="KW-0030">Aminoacyl-tRNA synthetase</keyword>
<evidence type="ECO:0000256" key="4">
    <source>
        <dbReference type="ARBA" id="ARBA00022598"/>
    </source>
</evidence>
<dbReference type="InterPro" id="IPR008909">
    <property type="entry name" value="DALR_anticod-bd"/>
</dbReference>
<keyword evidence="6 11" id="KW-0067">ATP-binding</keyword>
<dbReference type="PANTHER" id="PTHR30075:SF2">
    <property type="entry name" value="GLYCINE--TRNA LIGASE, CHLOROPLASTIC_MITOCHONDRIAL 2"/>
    <property type="match status" value="1"/>
</dbReference>
<dbReference type="FunFam" id="3.30.930.10:FF:000006">
    <property type="entry name" value="Glycine--tRNA ligase alpha subunit"/>
    <property type="match status" value="1"/>
</dbReference>
<dbReference type="Pfam" id="PF02092">
    <property type="entry name" value="tRNA_synt_2f"/>
    <property type="match status" value="1"/>
</dbReference>
<dbReference type="PANTHER" id="PTHR30075">
    <property type="entry name" value="GLYCYL-TRNA SYNTHETASE"/>
    <property type="match status" value="1"/>
</dbReference>
<dbReference type="PROSITE" id="PS50861">
    <property type="entry name" value="AA_TRNA_LIGASE_II_GLYAB"/>
    <property type="match status" value="2"/>
</dbReference>
<dbReference type="GO" id="GO:0005524">
    <property type="term" value="F:ATP binding"/>
    <property type="evidence" value="ECO:0007669"/>
    <property type="project" value="UniProtKB-UniRule"/>
</dbReference>
<keyword evidence="14" id="KW-1185">Reference proteome</keyword>
<reference evidence="14" key="1">
    <citation type="submission" date="2017-06" db="EMBL/GenBank/DDBJ databases">
        <authorList>
            <person name="Varghese N."/>
            <person name="Submissions S."/>
        </authorList>
    </citation>
    <scope>NUCLEOTIDE SEQUENCE [LARGE SCALE GENOMIC DNA]</scope>
    <source>
        <strain evidence="14">JAD2</strain>
    </source>
</reference>
<evidence type="ECO:0000259" key="12">
    <source>
        <dbReference type="SMART" id="SM00836"/>
    </source>
</evidence>
<dbReference type="HAMAP" id="MF_00254">
    <property type="entry name" value="Gly_tRNA_synth_alpha"/>
    <property type="match status" value="1"/>
</dbReference>
<dbReference type="OrthoDB" id="9775440at2"/>
<dbReference type="SUPFAM" id="SSF47323">
    <property type="entry name" value="Anticodon-binding domain of a subclass of class I aminoacyl-tRNA synthetases"/>
    <property type="match status" value="1"/>
</dbReference>
<dbReference type="Proteomes" id="UP000197025">
    <property type="component" value="Unassembled WGS sequence"/>
</dbReference>